<dbReference type="GO" id="GO:0016301">
    <property type="term" value="F:kinase activity"/>
    <property type="evidence" value="ECO:0007669"/>
    <property type="project" value="UniProtKB-KW"/>
</dbReference>
<protein>
    <submittedName>
        <fullName evidence="2">Rho-associated protein kinase 2-like protein</fullName>
    </submittedName>
</protein>
<comment type="caution">
    <text evidence="2">The sequence shown here is derived from an EMBL/GenBank/DDBJ whole genome shotgun (WGS) entry which is preliminary data.</text>
</comment>
<evidence type="ECO:0000256" key="1">
    <source>
        <dbReference type="SAM" id="MobiDB-lite"/>
    </source>
</evidence>
<feature type="compositionally biased region" description="Basic residues" evidence="1">
    <location>
        <begin position="40"/>
        <end position="49"/>
    </location>
</feature>
<accession>F1Z391</accession>
<evidence type="ECO:0000313" key="3">
    <source>
        <dbReference type="Proteomes" id="UP000004728"/>
    </source>
</evidence>
<dbReference type="InParanoid" id="F1Z391"/>
<dbReference type="EMBL" id="AEWJ01000002">
    <property type="protein sequence ID" value="EGD60922.1"/>
    <property type="molecule type" value="Genomic_DNA"/>
</dbReference>
<evidence type="ECO:0000313" key="2">
    <source>
        <dbReference type="EMBL" id="EGD60922.1"/>
    </source>
</evidence>
<feature type="compositionally biased region" description="Basic and acidic residues" evidence="1">
    <location>
        <begin position="1"/>
        <end position="10"/>
    </location>
</feature>
<keyword evidence="2" id="KW-0808">Transferase</keyword>
<name>F1Z391_9SPHN</name>
<dbReference type="AlphaFoldDB" id="F1Z391"/>
<dbReference type="Proteomes" id="UP000004728">
    <property type="component" value="Unassembled WGS sequence"/>
</dbReference>
<sequence>MGKRGNEGLQRHLAIPSMTGQSARQAGPGADARRSGPLRAVRKVQHCRRAGSPPFARNTLSARKTTAKGRSPGSRVKAGHAAFSGSAGDPNGLMACGYPLTVAGAAGVLHPVPVFIPVSGEPSTLPGAISR</sequence>
<feature type="region of interest" description="Disordered" evidence="1">
    <location>
        <begin position="1"/>
        <end position="89"/>
    </location>
</feature>
<reference evidence="2 3" key="1">
    <citation type="journal article" date="2012" name="J. Bacteriol.">
        <title>Draft Genome Sequence of Novosphingobium nitrogenifigens Y88T.</title>
        <authorList>
            <person name="Strabala T.J."/>
            <person name="Macdonald L."/>
            <person name="Liu V."/>
            <person name="Smit A.M."/>
        </authorList>
    </citation>
    <scope>NUCLEOTIDE SEQUENCE [LARGE SCALE GENOMIC DNA]</scope>
    <source>
        <strain evidence="2 3">DSM 19370</strain>
    </source>
</reference>
<dbReference type="HOGENOM" id="CLU_1925413_0_0_5"/>
<keyword evidence="2" id="KW-0418">Kinase</keyword>
<keyword evidence="3" id="KW-1185">Reference proteome</keyword>
<organism evidence="2 3">
    <name type="scientific">Novosphingobium nitrogenifigens DSM 19370</name>
    <dbReference type="NCBI Taxonomy" id="983920"/>
    <lineage>
        <taxon>Bacteria</taxon>
        <taxon>Pseudomonadati</taxon>
        <taxon>Pseudomonadota</taxon>
        <taxon>Alphaproteobacteria</taxon>
        <taxon>Sphingomonadales</taxon>
        <taxon>Sphingomonadaceae</taxon>
        <taxon>Novosphingobium</taxon>
    </lineage>
</organism>
<gene>
    <name evidence="2" type="ORF">Y88_3426</name>
</gene>
<dbReference type="STRING" id="983920.Y88_3426"/>
<proteinExistence type="predicted"/>